<organism evidence="1 2">
    <name type="scientific">Selenomonas ruminantium</name>
    <dbReference type="NCBI Taxonomy" id="971"/>
    <lineage>
        <taxon>Bacteria</taxon>
        <taxon>Bacillati</taxon>
        <taxon>Bacillota</taxon>
        <taxon>Negativicutes</taxon>
        <taxon>Selenomonadales</taxon>
        <taxon>Selenomonadaceae</taxon>
        <taxon>Selenomonas</taxon>
    </lineage>
</organism>
<evidence type="ECO:0000313" key="2">
    <source>
        <dbReference type="Proteomes" id="UP000184263"/>
    </source>
</evidence>
<reference evidence="1 2" key="1">
    <citation type="submission" date="2016-11" db="EMBL/GenBank/DDBJ databases">
        <authorList>
            <person name="Jaros S."/>
            <person name="Januszkiewicz K."/>
            <person name="Wedrychowicz H."/>
        </authorList>
    </citation>
    <scope>NUCLEOTIDE SEQUENCE [LARGE SCALE GENOMIC DNA]</scope>
    <source>
        <strain evidence="1 2">HD4</strain>
    </source>
</reference>
<sequence>MTVFLQRIIEIIGAVDIGPGLSPLLIEGVHIAVGTPRTDADTAMPGIPYIMHMHSPQYRSGALFFRMLYVFQQVGQRYSGKISQHMVFYHGQTAAKHPLDIAPHGALGIRVILDME</sequence>
<dbReference type="Proteomes" id="UP000184263">
    <property type="component" value="Unassembled WGS sequence"/>
</dbReference>
<protein>
    <submittedName>
        <fullName evidence="1">Uncharacterized protein</fullName>
    </submittedName>
</protein>
<evidence type="ECO:0000313" key="1">
    <source>
        <dbReference type="EMBL" id="SHK90262.1"/>
    </source>
</evidence>
<name>A0A1M6W8Z0_SELRU</name>
<dbReference type="EMBL" id="FRBC01000023">
    <property type="protein sequence ID" value="SHK90262.1"/>
    <property type="molecule type" value="Genomic_DNA"/>
</dbReference>
<accession>A0A1M6W8Z0</accession>
<gene>
    <name evidence="1" type="ORF">SAMN05216582_12337</name>
</gene>
<dbReference type="AlphaFoldDB" id="A0A1M6W8Z0"/>
<proteinExistence type="predicted"/>